<feature type="domain" description="PIN" evidence="6">
    <location>
        <begin position="23"/>
        <end position="128"/>
    </location>
</feature>
<organism evidence="7 8">
    <name type="scientific">Natronosporangium hydrolyticum</name>
    <dbReference type="NCBI Taxonomy" id="2811111"/>
    <lineage>
        <taxon>Bacteria</taxon>
        <taxon>Bacillati</taxon>
        <taxon>Actinomycetota</taxon>
        <taxon>Actinomycetes</taxon>
        <taxon>Micromonosporales</taxon>
        <taxon>Micromonosporaceae</taxon>
        <taxon>Natronosporangium</taxon>
    </lineage>
</organism>
<sequence>MNRTSVPAPRRSSGKPGARAANRKDSSHQQCVELLETFPGPLLLPQPLLAEIGYMLASRAGVQAEVGFLRDVADGVYDLIAVSQDDVNRAAHLVGRYSDLPLGTADAVVVAVAERYGAATIATLDRRHFGVVRPSHVSALTLLP</sequence>
<evidence type="ECO:0000313" key="7">
    <source>
        <dbReference type="EMBL" id="QSB12560.1"/>
    </source>
</evidence>
<dbReference type="Proteomes" id="UP000662857">
    <property type="component" value="Chromosome"/>
</dbReference>
<keyword evidence="1" id="KW-0540">Nuclease</keyword>
<feature type="region of interest" description="Disordered" evidence="5">
    <location>
        <begin position="1"/>
        <end position="26"/>
    </location>
</feature>
<dbReference type="GO" id="GO:0004518">
    <property type="term" value="F:nuclease activity"/>
    <property type="evidence" value="ECO:0007669"/>
    <property type="project" value="UniProtKB-KW"/>
</dbReference>
<name>A0A895YEB0_9ACTN</name>
<keyword evidence="8" id="KW-1185">Reference proteome</keyword>
<evidence type="ECO:0000313" key="8">
    <source>
        <dbReference type="Proteomes" id="UP000662857"/>
    </source>
</evidence>
<keyword evidence="4" id="KW-0460">Magnesium</keyword>
<dbReference type="RefSeq" id="WP_338037114.1">
    <property type="nucleotide sequence ID" value="NZ_CP070499.1"/>
</dbReference>
<dbReference type="Pfam" id="PF01850">
    <property type="entry name" value="PIN"/>
    <property type="match status" value="1"/>
</dbReference>
<reference evidence="7" key="1">
    <citation type="submission" date="2021-02" db="EMBL/GenBank/DDBJ databases">
        <title>Natrosporangium hydrolyticum gen. nov., sp. nov, a haloalkaliphilic actinobacterium from a soda solonchak soil.</title>
        <authorList>
            <person name="Sorokin D.Y."/>
            <person name="Khijniak T.V."/>
            <person name="Zakharycheva A.P."/>
            <person name="Boueva O.V."/>
            <person name="Ariskina E.V."/>
            <person name="Hahnke R.L."/>
            <person name="Bunk B."/>
            <person name="Sproer C."/>
            <person name="Schumann P."/>
            <person name="Evtushenko L.I."/>
            <person name="Kublanov I.V."/>
        </authorList>
    </citation>
    <scope>NUCLEOTIDE SEQUENCE</scope>
    <source>
        <strain evidence="7">DSM 106523</strain>
    </source>
</reference>
<evidence type="ECO:0000256" key="3">
    <source>
        <dbReference type="ARBA" id="ARBA00022801"/>
    </source>
</evidence>
<gene>
    <name evidence="7" type="ORF">JQS43_12565</name>
</gene>
<dbReference type="InterPro" id="IPR029060">
    <property type="entry name" value="PIN-like_dom_sf"/>
</dbReference>
<dbReference type="AlphaFoldDB" id="A0A895YEB0"/>
<evidence type="ECO:0000256" key="5">
    <source>
        <dbReference type="SAM" id="MobiDB-lite"/>
    </source>
</evidence>
<protein>
    <submittedName>
        <fullName evidence="7">PIN domain-containing protein</fullName>
    </submittedName>
</protein>
<dbReference type="GO" id="GO:0046872">
    <property type="term" value="F:metal ion binding"/>
    <property type="evidence" value="ECO:0007669"/>
    <property type="project" value="UniProtKB-KW"/>
</dbReference>
<evidence type="ECO:0000256" key="2">
    <source>
        <dbReference type="ARBA" id="ARBA00022723"/>
    </source>
</evidence>
<keyword evidence="3" id="KW-0378">Hydrolase</keyword>
<dbReference type="Gene3D" id="3.40.50.1010">
    <property type="entry name" value="5'-nuclease"/>
    <property type="match status" value="1"/>
</dbReference>
<dbReference type="GO" id="GO:0016787">
    <property type="term" value="F:hydrolase activity"/>
    <property type="evidence" value="ECO:0007669"/>
    <property type="project" value="UniProtKB-KW"/>
</dbReference>
<proteinExistence type="predicted"/>
<keyword evidence="2" id="KW-0479">Metal-binding</keyword>
<dbReference type="SUPFAM" id="SSF88723">
    <property type="entry name" value="PIN domain-like"/>
    <property type="match status" value="1"/>
</dbReference>
<dbReference type="InterPro" id="IPR002716">
    <property type="entry name" value="PIN_dom"/>
</dbReference>
<evidence type="ECO:0000259" key="6">
    <source>
        <dbReference type="Pfam" id="PF01850"/>
    </source>
</evidence>
<dbReference type="KEGG" id="nhy:JQS43_12565"/>
<accession>A0A895YEB0</accession>
<evidence type="ECO:0000256" key="4">
    <source>
        <dbReference type="ARBA" id="ARBA00022842"/>
    </source>
</evidence>
<evidence type="ECO:0000256" key="1">
    <source>
        <dbReference type="ARBA" id="ARBA00022722"/>
    </source>
</evidence>
<dbReference type="EMBL" id="CP070499">
    <property type="protein sequence ID" value="QSB12560.1"/>
    <property type="molecule type" value="Genomic_DNA"/>
</dbReference>